<dbReference type="EMBL" id="LCBC01000008">
    <property type="protein sequence ID" value="KKS04218.1"/>
    <property type="molecule type" value="Genomic_DNA"/>
</dbReference>
<dbReference type="PROSITE" id="PS51257">
    <property type="entry name" value="PROKAR_LIPOPROTEIN"/>
    <property type="match status" value="1"/>
</dbReference>
<keyword evidence="3" id="KW-0732">Signal</keyword>
<evidence type="ECO:0000256" key="1">
    <source>
        <dbReference type="ARBA" id="ARBA00008520"/>
    </source>
</evidence>
<sequence length="440" mass="48598">MPKLTPLVNNFQLLRKRILLTVSLAVIGIILAGCSLLPGGKEPEAVTLKYWGLWENADTINQVVNDYKKLKPNVNIVYEKKSPQQYRESLQNQIEAGKGPDLFRFHNTWTPVLKNELDVVPSDLVSTSDFKKNFYPTVFFDLRNSENKFVGVPLEIDGLGLFWNEDIFKAAGIGRPPATWTELAQTAAQLTVRDTAGNIRTAGVALGSASNVDHFSDILALMILQNGGDLKSPTDKQSADALEYFANFAKGPDHVWDETMPPSTIAFAGGNLAMYFAPSWRAMEIKQVNPLLNFQVAPVPQLEGSQVTWASYWAEGVSAKSAHKKEAWEFIKFMQEDENLVKLYSEASRTPGRFFGEPYPKVPLAAQLVSDPIVGAYIKDAPYMRSFPMASRTFDNGLNDQIIKAYEDAVNSVVNGAPAKSALETTAKNVAQILARFGAN</sequence>
<keyword evidence="4" id="KW-0472">Membrane</keyword>
<protein>
    <submittedName>
        <fullName evidence="5">Sugar ABC transporter substrate-binding protein</fullName>
    </submittedName>
</protein>
<feature type="transmembrane region" description="Helical" evidence="4">
    <location>
        <begin position="18"/>
        <end position="38"/>
    </location>
</feature>
<comment type="caution">
    <text evidence="5">The sequence shown here is derived from an EMBL/GenBank/DDBJ whole genome shotgun (WGS) entry which is preliminary data.</text>
</comment>
<proteinExistence type="inferred from homology"/>
<dbReference type="InterPro" id="IPR050490">
    <property type="entry name" value="Bact_solute-bd_prot1"/>
</dbReference>
<comment type="similarity">
    <text evidence="1">Belongs to the bacterial solute-binding protein 1 family.</text>
</comment>
<evidence type="ECO:0000313" key="6">
    <source>
        <dbReference type="Proteomes" id="UP000034493"/>
    </source>
</evidence>
<name>A0A0G0YUT9_9BACT</name>
<keyword evidence="4" id="KW-0812">Transmembrane</keyword>
<reference evidence="5 6" key="1">
    <citation type="journal article" date="2015" name="Nature">
        <title>rRNA introns, odd ribosomes, and small enigmatic genomes across a large radiation of phyla.</title>
        <authorList>
            <person name="Brown C.T."/>
            <person name="Hug L.A."/>
            <person name="Thomas B.C."/>
            <person name="Sharon I."/>
            <person name="Castelle C.J."/>
            <person name="Singh A."/>
            <person name="Wilkins M.J."/>
            <person name="Williams K.H."/>
            <person name="Banfield J.F."/>
        </authorList>
    </citation>
    <scope>NUCLEOTIDE SEQUENCE [LARGE SCALE GENOMIC DNA]</scope>
</reference>
<evidence type="ECO:0000313" key="5">
    <source>
        <dbReference type="EMBL" id="KKS04218.1"/>
    </source>
</evidence>
<evidence type="ECO:0000256" key="3">
    <source>
        <dbReference type="ARBA" id="ARBA00022729"/>
    </source>
</evidence>
<dbReference type="PANTHER" id="PTHR43649:SF34">
    <property type="entry name" value="ABC TRANSPORTER PERIPLASMIC-BINDING PROTEIN YCJN-RELATED"/>
    <property type="match status" value="1"/>
</dbReference>
<keyword evidence="2" id="KW-0813">Transport</keyword>
<dbReference type="PANTHER" id="PTHR43649">
    <property type="entry name" value="ARABINOSE-BINDING PROTEIN-RELATED"/>
    <property type="match status" value="1"/>
</dbReference>
<organism evidence="5 6">
    <name type="scientific">Candidatus Curtissbacteria bacterium GW2011_GWA2_41_24</name>
    <dbReference type="NCBI Taxonomy" id="1618411"/>
    <lineage>
        <taxon>Bacteria</taxon>
        <taxon>Candidatus Curtissiibacteriota</taxon>
    </lineage>
</organism>
<gene>
    <name evidence="5" type="ORF">UU56_C0008G0025</name>
</gene>
<evidence type="ECO:0000256" key="4">
    <source>
        <dbReference type="SAM" id="Phobius"/>
    </source>
</evidence>
<dbReference type="AlphaFoldDB" id="A0A0G0YUT9"/>
<accession>A0A0G0YUT9</accession>
<dbReference type="Pfam" id="PF01547">
    <property type="entry name" value="SBP_bac_1"/>
    <property type="match status" value="1"/>
</dbReference>
<evidence type="ECO:0000256" key="2">
    <source>
        <dbReference type="ARBA" id="ARBA00022448"/>
    </source>
</evidence>
<dbReference type="InterPro" id="IPR006059">
    <property type="entry name" value="SBP"/>
</dbReference>
<dbReference type="Proteomes" id="UP000034493">
    <property type="component" value="Unassembled WGS sequence"/>
</dbReference>
<dbReference type="SUPFAM" id="SSF53850">
    <property type="entry name" value="Periplasmic binding protein-like II"/>
    <property type="match status" value="1"/>
</dbReference>
<dbReference type="Gene3D" id="3.40.190.10">
    <property type="entry name" value="Periplasmic binding protein-like II"/>
    <property type="match status" value="1"/>
</dbReference>
<keyword evidence="4" id="KW-1133">Transmembrane helix</keyword>